<name>A0ABN8PDI0_9CNID</name>
<proteinExistence type="predicted"/>
<dbReference type="EMBL" id="CALNXK010000066">
    <property type="protein sequence ID" value="CAH3141422.1"/>
    <property type="molecule type" value="Genomic_DNA"/>
</dbReference>
<reference evidence="1 2" key="1">
    <citation type="submission" date="2022-05" db="EMBL/GenBank/DDBJ databases">
        <authorList>
            <consortium name="Genoscope - CEA"/>
            <person name="William W."/>
        </authorList>
    </citation>
    <scope>NUCLEOTIDE SEQUENCE [LARGE SCALE GENOMIC DNA]</scope>
</reference>
<protein>
    <submittedName>
        <fullName evidence="1">Uncharacterized protein</fullName>
    </submittedName>
</protein>
<dbReference type="SUPFAM" id="SSF52025">
    <property type="entry name" value="PA domain"/>
    <property type="match status" value="1"/>
</dbReference>
<sequence>MERPMAQNLGDSLTLGLLAIDGMNRGPNNNTGFGLISVRPISYSDAMHLLRLLKDVEHRPVKTYASTKNRYWQGITNVSFNVGPGFNMPKSTIRLQINNKIVMKSIYNVNGTIYGQEEPDRSVLIGSHRDAWLFGAADPSSDVAVGGRYVLVTQNCPLLSHAIFSWAKKVNQNAHGNKTSLYDIMVERNPSESNPGEPHVIPYLLTSYFFRFYMYSGIPLADFSYFFGPVKPITVYPVLQTQEDNFHWIKTFIDPNFALGTRAFLLRLFITLYCIEL</sequence>
<comment type="caution">
    <text evidence="1">The sequence shown here is derived from an EMBL/GenBank/DDBJ whole genome shotgun (WGS) entry which is preliminary data.</text>
</comment>
<dbReference type="Gene3D" id="3.50.30.30">
    <property type="match status" value="1"/>
</dbReference>
<organism evidence="1 2">
    <name type="scientific">Porites lobata</name>
    <dbReference type="NCBI Taxonomy" id="104759"/>
    <lineage>
        <taxon>Eukaryota</taxon>
        <taxon>Metazoa</taxon>
        <taxon>Cnidaria</taxon>
        <taxon>Anthozoa</taxon>
        <taxon>Hexacorallia</taxon>
        <taxon>Scleractinia</taxon>
        <taxon>Fungiina</taxon>
        <taxon>Poritidae</taxon>
        <taxon>Porites</taxon>
    </lineage>
</organism>
<evidence type="ECO:0000313" key="2">
    <source>
        <dbReference type="Proteomes" id="UP001159405"/>
    </source>
</evidence>
<dbReference type="SUPFAM" id="SSF53187">
    <property type="entry name" value="Zn-dependent exopeptidases"/>
    <property type="match status" value="1"/>
</dbReference>
<dbReference type="InterPro" id="IPR046450">
    <property type="entry name" value="PA_dom_sf"/>
</dbReference>
<dbReference type="InterPro" id="IPR039373">
    <property type="entry name" value="Peptidase_M28B"/>
</dbReference>
<keyword evidence="2" id="KW-1185">Reference proteome</keyword>
<dbReference type="Gene3D" id="3.40.630.10">
    <property type="entry name" value="Zn peptidases"/>
    <property type="match status" value="2"/>
</dbReference>
<accession>A0ABN8PDI0</accession>
<dbReference type="PANTHER" id="PTHR10404">
    <property type="entry name" value="N-ACETYLATED-ALPHA-LINKED ACIDIC DIPEPTIDASE"/>
    <property type="match status" value="1"/>
</dbReference>
<gene>
    <name evidence="1" type="ORF">PLOB_00041668</name>
</gene>
<dbReference type="Proteomes" id="UP001159405">
    <property type="component" value="Unassembled WGS sequence"/>
</dbReference>
<dbReference type="PANTHER" id="PTHR10404:SF78">
    <property type="entry name" value="N-ACETYLATED ALPHA-LINKED ACIDIC DIPEPTIDASE 2"/>
    <property type="match status" value="1"/>
</dbReference>
<evidence type="ECO:0000313" key="1">
    <source>
        <dbReference type="EMBL" id="CAH3141422.1"/>
    </source>
</evidence>